<reference evidence="2 3" key="1">
    <citation type="submission" date="2017-07" db="EMBL/GenBank/DDBJ databases">
        <title>Complete genome sequence of Oryzomicrobium terrae TPP412.</title>
        <authorList>
            <person name="Chiu L.-W."/>
            <person name="Lo K.-J."/>
            <person name="Tsai Y.-M."/>
            <person name="Lin S.-S."/>
            <person name="Kuo C.-H."/>
            <person name="Liu C.-T."/>
        </authorList>
    </citation>
    <scope>NUCLEOTIDE SEQUENCE [LARGE SCALE GENOMIC DNA]</scope>
    <source>
        <strain evidence="2 3">TPP412</strain>
    </source>
</reference>
<evidence type="ECO:0000313" key="2">
    <source>
        <dbReference type="EMBL" id="QEL64203.1"/>
    </source>
</evidence>
<feature type="transmembrane region" description="Helical" evidence="1">
    <location>
        <begin position="21"/>
        <end position="41"/>
    </location>
</feature>
<keyword evidence="3" id="KW-1185">Reference proteome</keyword>
<accession>A0A5C1E5Q6</accession>
<dbReference type="EMBL" id="CP022579">
    <property type="protein sequence ID" value="QEL64203.1"/>
    <property type="molecule type" value="Genomic_DNA"/>
</dbReference>
<evidence type="ECO:0000256" key="1">
    <source>
        <dbReference type="SAM" id="Phobius"/>
    </source>
</evidence>
<name>A0A5C1E5Q6_9RHOO</name>
<evidence type="ECO:0008006" key="4">
    <source>
        <dbReference type="Google" id="ProtNLM"/>
    </source>
</evidence>
<dbReference type="KEGG" id="otr:OTERR_07270"/>
<keyword evidence="1" id="KW-0812">Transmembrane</keyword>
<dbReference type="Proteomes" id="UP000323671">
    <property type="component" value="Chromosome"/>
</dbReference>
<gene>
    <name evidence="2" type="ORF">OTERR_07270</name>
</gene>
<proteinExistence type="predicted"/>
<keyword evidence="1" id="KW-0472">Membrane</keyword>
<dbReference type="RefSeq" id="WP_149424893.1">
    <property type="nucleotide sequence ID" value="NZ_CP022579.1"/>
</dbReference>
<protein>
    <recommendedName>
        <fullName evidence="4">Type IV pilus assembly protein PilX</fullName>
    </recommendedName>
</protein>
<dbReference type="AlphaFoldDB" id="A0A5C1E5Q6"/>
<sequence length="203" mass="21768">MESVKPMAGGLVRARRRERGAALFVTLIVLVLLTLAGIAAMRSADTNNVIAGNFAFKQAAMQASDRAITDAMNNLANITVGGGGNADVNNRYFSVRQAAMDSLGVPTGVNWSQVACTDETGAAVANCDTSTGSYRIQYYLERQCDANPTLTDLKDIKTHCDYEVRATAPSEQLAIRYRVIIRVRGPRNATGLYEVMISGPATS</sequence>
<organism evidence="2 3">
    <name type="scientific">Oryzomicrobium terrae</name>
    <dbReference type="NCBI Taxonomy" id="1735038"/>
    <lineage>
        <taxon>Bacteria</taxon>
        <taxon>Pseudomonadati</taxon>
        <taxon>Pseudomonadota</taxon>
        <taxon>Betaproteobacteria</taxon>
        <taxon>Rhodocyclales</taxon>
        <taxon>Rhodocyclaceae</taxon>
        <taxon>Oryzomicrobium</taxon>
    </lineage>
</organism>
<evidence type="ECO:0000313" key="3">
    <source>
        <dbReference type="Proteomes" id="UP000323671"/>
    </source>
</evidence>
<keyword evidence="1" id="KW-1133">Transmembrane helix</keyword>